<dbReference type="InterPro" id="IPR010679">
    <property type="entry name" value="DUF1254"/>
</dbReference>
<sequence>MNVRLITIAILITLLIASCNVPETGAPTQANAPQTAAPAVPTAAPADDGSRFDTLANAAFVENRPTAETAKMLRDELLFQRATQTYLWAFPLINTLGMKVGSEKTFGAGYNVLPVWKKRLDAKTLVTTPNSDVIYAMSYLDLGKDGPMVFEAPAGLQGILLDFWQRPIPVDGGKFFGDVGMPGPDGGKGGKFLIVPPGYKGNVPSGYYVYRSGTNNVFVFLRSFYQDPNDLSGAVATMEGAKIYPLGAANPKPMEFPDASGKPANLLPISDATAFDELKKLLDSEGANLGDPDWLGMLAGIGIVKGQPFNPDANTRAILDKAAKTGYKMSRVIGFEEKVSGRDFRVYPDRRWVNPVADGTPENPGGPFDLASRRKAEGYTDIDTRVWFFTDYYSLSPGMLSQIPGKGAKYMIAFTDSKGVPLTGGKDYSLKLPANIPAANFWSVTLYEAENASGYASGRPFPSLGSRDKPKQNADGSTDVYFGPKSPVGNETNWMETVPGKGYFAILRLYSPTEPAISKSWKPGDIEPVR</sequence>
<evidence type="ECO:0000259" key="4">
    <source>
        <dbReference type="Pfam" id="PF06863"/>
    </source>
</evidence>
<keyword evidence="2" id="KW-0732">Signal</keyword>
<dbReference type="Gene3D" id="1.10.3360.10">
    <property type="entry name" value="VPA0735-like domain"/>
    <property type="match status" value="1"/>
</dbReference>
<dbReference type="Gene3D" id="2.60.40.1610">
    <property type="entry name" value="Domain of unknown function DUF1254"/>
    <property type="match status" value="1"/>
</dbReference>
<evidence type="ECO:0000256" key="2">
    <source>
        <dbReference type="SAM" id="SignalP"/>
    </source>
</evidence>
<evidence type="ECO:0000259" key="3">
    <source>
        <dbReference type="Pfam" id="PF06742"/>
    </source>
</evidence>
<feature type="region of interest" description="Disordered" evidence="1">
    <location>
        <begin position="460"/>
        <end position="482"/>
    </location>
</feature>
<accession>A0ABX7R8M1</accession>
<reference evidence="5 6" key="1">
    <citation type="submission" date="2021-02" db="EMBL/GenBank/DDBJ databases">
        <title>Lysobacter arenosi sp. nov., isolated from soil of gangwondo yeongwol, south Korea.</title>
        <authorList>
            <person name="Kim K.R."/>
            <person name="Kim K.H."/>
            <person name="Jeon C.O."/>
        </authorList>
    </citation>
    <scope>NUCLEOTIDE SEQUENCE [LARGE SCALE GENOMIC DNA]</scope>
    <source>
        <strain evidence="5 6">R7</strain>
    </source>
</reference>
<dbReference type="PANTHER" id="PTHR36509">
    <property type="entry name" value="BLL3101 PROTEIN"/>
    <property type="match status" value="1"/>
</dbReference>
<evidence type="ECO:0000313" key="5">
    <source>
        <dbReference type="EMBL" id="QSX74452.1"/>
    </source>
</evidence>
<dbReference type="PROSITE" id="PS51257">
    <property type="entry name" value="PROKAR_LIPOPROTEIN"/>
    <property type="match status" value="1"/>
</dbReference>
<gene>
    <name evidence="5" type="ORF">HIV01_014875</name>
</gene>
<feature type="chain" id="PRO_5046405374" evidence="2">
    <location>
        <begin position="26"/>
        <end position="530"/>
    </location>
</feature>
<feature type="domain" description="DUF1214" evidence="3">
    <location>
        <begin position="408"/>
        <end position="513"/>
    </location>
</feature>
<evidence type="ECO:0000313" key="6">
    <source>
        <dbReference type="Proteomes" id="UP000663400"/>
    </source>
</evidence>
<protein>
    <submittedName>
        <fullName evidence="5">DUF1254 domain-containing protein</fullName>
    </submittedName>
</protein>
<dbReference type="RefSeq" id="WP_207526992.1">
    <property type="nucleotide sequence ID" value="NZ_CP071517.1"/>
</dbReference>
<dbReference type="PANTHER" id="PTHR36509:SF3">
    <property type="entry name" value="SIGNAL PEPTIDE PROTEIN"/>
    <property type="match status" value="1"/>
</dbReference>
<organism evidence="5 6">
    <name type="scientific">Lysobacter arenosi</name>
    <dbReference type="NCBI Taxonomy" id="2795387"/>
    <lineage>
        <taxon>Bacteria</taxon>
        <taxon>Pseudomonadati</taxon>
        <taxon>Pseudomonadota</taxon>
        <taxon>Gammaproteobacteria</taxon>
        <taxon>Lysobacterales</taxon>
        <taxon>Lysobacteraceae</taxon>
        <taxon>Lysobacter</taxon>
    </lineage>
</organism>
<dbReference type="SUPFAM" id="SSF160935">
    <property type="entry name" value="VPA0735-like"/>
    <property type="match status" value="1"/>
</dbReference>
<evidence type="ECO:0000256" key="1">
    <source>
        <dbReference type="SAM" id="MobiDB-lite"/>
    </source>
</evidence>
<dbReference type="Pfam" id="PF06863">
    <property type="entry name" value="DUF1254"/>
    <property type="match status" value="1"/>
</dbReference>
<dbReference type="Gene3D" id="2.60.120.600">
    <property type="entry name" value="Domain of unknown function DUF1214, C-terminal domain"/>
    <property type="match status" value="1"/>
</dbReference>
<dbReference type="Pfam" id="PF06742">
    <property type="entry name" value="DUF1214"/>
    <property type="match status" value="1"/>
</dbReference>
<name>A0ABX7R8M1_9GAMM</name>
<keyword evidence="6" id="KW-1185">Reference proteome</keyword>
<dbReference type="InterPro" id="IPR010621">
    <property type="entry name" value="DUF1214"/>
</dbReference>
<dbReference type="EMBL" id="CP071517">
    <property type="protein sequence ID" value="QSX74452.1"/>
    <property type="molecule type" value="Genomic_DNA"/>
</dbReference>
<feature type="domain" description="DUF1254" evidence="4">
    <location>
        <begin position="111"/>
        <end position="245"/>
    </location>
</feature>
<feature type="signal peptide" evidence="2">
    <location>
        <begin position="1"/>
        <end position="25"/>
    </location>
</feature>
<dbReference type="InterPro" id="IPR037049">
    <property type="entry name" value="DUF1214_C_sf"/>
</dbReference>
<proteinExistence type="predicted"/>
<feature type="region of interest" description="Disordered" evidence="1">
    <location>
        <begin position="27"/>
        <end position="46"/>
    </location>
</feature>
<dbReference type="InterPro" id="IPR037050">
    <property type="entry name" value="DUF1254_sf"/>
</dbReference>
<dbReference type="Proteomes" id="UP000663400">
    <property type="component" value="Chromosome"/>
</dbReference>